<evidence type="ECO:0000313" key="8">
    <source>
        <dbReference type="EMBL" id="MDH8679684.1"/>
    </source>
</evidence>
<evidence type="ECO:0000256" key="1">
    <source>
        <dbReference type="ARBA" id="ARBA00004496"/>
    </source>
</evidence>
<evidence type="ECO:0000256" key="4">
    <source>
        <dbReference type="ARBA" id="ARBA00022679"/>
    </source>
</evidence>
<name>A0ABT6NGW8_9FIRM</name>
<dbReference type="Proteomes" id="UP001158045">
    <property type="component" value="Unassembled WGS sequence"/>
</dbReference>
<keyword evidence="4" id="KW-0808">Transferase</keyword>
<dbReference type="SUPFAM" id="SSF51261">
    <property type="entry name" value="Duplicated hybrid motif"/>
    <property type="match status" value="1"/>
</dbReference>
<evidence type="ECO:0000256" key="2">
    <source>
        <dbReference type="ARBA" id="ARBA00022448"/>
    </source>
</evidence>
<dbReference type="PANTHER" id="PTHR45008">
    <property type="entry name" value="PTS SYSTEM GLUCOSE-SPECIFIC EIIA COMPONENT"/>
    <property type="match status" value="1"/>
</dbReference>
<gene>
    <name evidence="8" type="ORF">QE109_16115</name>
</gene>
<proteinExistence type="predicted"/>
<keyword evidence="5" id="KW-0598">Phosphotransferase system</keyword>
<keyword evidence="6" id="KW-0418">Kinase</keyword>
<keyword evidence="3 8" id="KW-0762">Sugar transport</keyword>
<dbReference type="PANTHER" id="PTHR45008:SF1">
    <property type="entry name" value="PTS SYSTEM GLUCOSE-SPECIFIC EIIA COMPONENT"/>
    <property type="match status" value="1"/>
</dbReference>
<dbReference type="Gene3D" id="2.70.70.10">
    <property type="entry name" value="Glucose Permease (Domain IIA)"/>
    <property type="match status" value="1"/>
</dbReference>
<keyword evidence="9" id="KW-1185">Reference proteome</keyword>
<accession>A0ABT6NGW8</accession>
<dbReference type="PROSITE" id="PS00371">
    <property type="entry name" value="PTS_EIIA_TYPE_1_HIS"/>
    <property type="match status" value="1"/>
</dbReference>
<dbReference type="InterPro" id="IPR050890">
    <property type="entry name" value="PTS_EIIA_component"/>
</dbReference>
<evidence type="ECO:0000313" key="9">
    <source>
        <dbReference type="Proteomes" id="UP001158045"/>
    </source>
</evidence>
<evidence type="ECO:0000256" key="6">
    <source>
        <dbReference type="ARBA" id="ARBA00022777"/>
    </source>
</evidence>
<dbReference type="PROSITE" id="PS51093">
    <property type="entry name" value="PTS_EIIA_TYPE_1"/>
    <property type="match status" value="1"/>
</dbReference>
<dbReference type="RefSeq" id="WP_281095580.1">
    <property type="nucleotide sequence ID" value="NZ_JARYZI010000015.1"/>
</dbReference>
<dbReference type="Pfam" id="PF00358">
    <property type="entry name" value="PTS_EIIA_1"/>
    <property type="match status" value="1"/>
</dbReference>
<reference evidence="8 9" key="1">
    <citation type="submission" date="2023-04" db="EMBL/GenBank/DDBJ databases">
        <title>Fusibacter bizertensis strain WBS, isolated from littoral bottom sediments of the Arctic seas - biochemical and genomic analysis.</title>
        <authorList>
            <person name="Brioukhanov A.L."/>
        </authorList>
    </citation>
    <scope>NUCLEOTIDE SEQUENCE [LARGE SCALE GENOMIC DNA]</scope>
    <source>
        <strain evidence="8 9">WBS</strain>
    </source>
</reference>
<evidence type="ECO:0000256" key="3">
    <source>
        <dbReference type="ARBA" id="ARBA00022597"/>
    </source>
</evidence>
<comment type="caution">
    <text evidence="8">The sequence shown here is derived from an EMBL/GenBank/DDBJ whole genome shotgun (WGS) entry which is preliminary data.</text>
</comment>
<evidence type="ECO:0000259" key="7">
    <source>
        <dbReference type="PROSITE" id="PS51093"/>
    </source>
</evidence>
<organism evidence="8 9">
    <name type="scientific">Fusibacter bizertensis</name>
    <dbReference type="NCBI Taxonomy" id="1488331"/>
    <lineage>
        <taxon>Bacteria</taxon>
        <taxon>Bacillati</taxon>
        <taxon>Bacillota</taxon>
        <taxon>Clostridia</taxon>
        <taxon>Eubacteriales</taxon>
        <taxon>Eubacteriales Family XII. Incertae Sedis</taxon>
        <taxon>Fusibacter</taxon>
    </lineage>
</organism>
<sequence>MFGLFKKKSEDFLPVLKGKVVSIEEVPDVVFSQKMLGDGFAIEPENGIVVAPVDGVIAQIFPTNHAFGIVTDSGLEILVHIGIDTVDLKGQGFERFVEVDQKVKAGTPIIKFDLAFVRANAKSVMTPVVVTNKEKVKSMHVNYGVNPEIAATVEINN</sequence>
<keyword evidence="2" id="KW-0813">Transport</keyword>
<dbReference type="EMBL" id="JARYZI010000015">
    <property type="protein sequence ID" value="MDH8679684.1"/>
    <property type="molecule type" value="Genomic_DNA"/>
</dbReference>
<dbReference type="InterPro" id="IPR001127">
    <property type="entry name" value="PTS_EIIA_1_perm"/>
</dbReference>
<protein>
    <submittedName>
        <fullName evidence="8">PTS glucose transporter subunit IIA</fullName>
    </submittedName>
</protein>
<evidence type="ECO:0000256" key="5">
    <source>
        <dbReference type="ARBA" id="ARBA00022683"/>
    </source>
</evidence>
<feature type="domain" description="PTS EIIA type-1" evidence="7">
    <location>
        <begin position="28"/>
        <end position="132"/>
    </location>
</feature>
<dbReference type="NCBIfam" id="TIGR00830">
    <property type="entry name" value="PTBA"/>
    <property type="match status" value="1"/>
</dbReference>
<dbReference type="InterPro" id="IPR011055">
    <property type="entry name" value="Dup_hybrid_motif"/>
</dbReference>
<comment type="subcellular location">
    <subcellularLocation>
        <location evidence="1">Cytoplasm</location>
    </subcellularLocation>
</comment>